<name>A0AAW0EDU4_9AGAR</name>
<dbReference type="InterPro" id="IPR024320">
    <property type="entry name" value="LPG_synthase_C"/>
</dbReference>
<dbReference type="PANTHER" id="PTHR24148:SF64">
    <property type="entry name" value="HETEROKARYON INCOMPATIBILITY DOMAIN-CONTAINING PROTEIN"/>
    <property type="match status" value="1"/>
</dbReference>
<organism evidence="4 5">
    <name type="scientific">Paramarasmius palmivorus</name>
    <dbReference type="NCBI Taxonomy" id="297713"/>
    <lineage>
        <taxon>Eukaryota</taxon>
        <taxon>Fungi</taxon>
        <taxon>Dikarya</taxon>
        <taxon>Basidiomycota</taxon>
        <taxon>Agaricomycotina</taxon>
        <taxon>Agaricomycetes</taxon>
        <taxon>Agaricomycetidae</taxon>
        <taxon>Agaricales</taxon>
        <taxon>Marasmiineae</taxon>
        <taxon>Marasmiaceae</taxon>
        <taxon>Paramarasmius</taxon>
    </lineage>
</organism>
<feature type="region of interest" description="Disordered" evidence="1">
    <location>
        <begin position="260"/>
        <end position="311"/>
    </location>
</feature>
<feature type="compositionally biased region" description="Low complexity" evidence="1">
    <location>
        <begin position="261"/>
        <end position="281"/>
    </location>
</feature>
<dbReference type="Pfam" id="PF09924">
    <property type="entry name" value="LPG_synthase_C"/>
    <property type="match status" value="1"/>
</dbReference>
<proteinExistence type="predicted"/>
<feature type="compositionally biased region" description="Low complexity" evidence="1">
    <location>
        <begin position="298"/>
        <end position="309"/>
    </location>
</feature>
<gene>
    <name evidence="4" type="ORF">VNI00_000221</name>
</gene>
<dbReference type="InterPro" id="IPR052895">
    <property type="entry name" value="HetReg/Transcr_Mod"/>
</dbReference>
<evidence type="ECO:0000259" key="2">
    <source>
        <dbReference type="Pfam" id="PF06985"/>
    </source>
</evidence>
<dbReference type="Pfam" id="PF06985">
    <property type="entry name" value="HET"/>
    <property type="match status" value="1"/>
</dbReference>
<dbReference type="EMBL" id="JAYKXP010000001">
    <property type="protein sequence ID" value="KAK7062733.1"/>
    <property type="molecule type" value="Genomic_DNA"/>
</dbReference>
<evidence type="ECO:0008006" key="6">
    <source>
        <dbReference type="Google" id="ProtNLM"/>
    </source>
</evidence>
<comment type="caution">
    <text evidence="4">The sequence shown here is derived from an EMBL/GenBank/DDBJ whole genome shotgun (WGS) entry which is preliminary data.</text>
</comment>
<evidence type="ECO:0000259" key="3">
    <source>
        <dbReference type="Pfam" id="PF09924"/>
    </source>
</evidence>
<accession>A0AAW0EDU4</accession>
<dbReference type="AlphaFoldDB" id="A0AAW0EDU4"/>
<evidence type="ECO:0000313" key="5">
    <source>
        <dbReference type="Proteomes" id="UP001383192"/>
    </source>
</evidence>
<evidence type="ECO:0000256" key="1">
    <source>
        <dbReference type="SAM" id="MobiDB-lite"/>
    </source>
</evidence>
<sequence length="865" mass="97703">MPNDIINDTSSSLFNFDEDVDLDGEDSDIHVDTSTDSSFDKNSIAHLVALYGSSSATAWLEFDRYRIWQAPKGLIPQSSFPPIQGYMQRKKYLFAWVSHPSALSPTAKAFIEWVQRQGLKLVWCCTDLAMEKILAKEHSWVGIQCIHEEILDPDHVLELTNARGMEGVGVVKDLKKNLRRAERAGVSVEEVTGKWNEMDRKEVDEGMMEWRENKRKKGLQLASTTGQPWVDEAHRRYWIARHEGHIVGLLILTPIQGPANSGHEVSMASSSSHHRSTSITSANSSTESHPPSPRFSPHHSPSSSTSSFSLAGCREEHPAPSYYLIKNAVSFPDAPRGTSEFLIHTCLLSLAKASTPSSPTPTVTFGITASDVLRPVDNLSGWKINSLSMIYGKVAKGAGLWKRGDFRAKFDTGREGMYYQSNTVTQASIAEKKTQLRVFYGGEMIPGVAFVPTGKHGGEFPLAVFDPAGDRVNEDLTTEIPRSLSTGQTIFCKSLPDLQAAAAHEERIDLTSLVIPERYRFIDCAQFIHNETLQIWETTELPHRYAAVSHVWRSLPPEDVPKLTARGVFLVECEDRNDGGPISIDVLRYTCLASLHAGITLLWLDRLCILQTSTVEGKKDKRWQIMHMYDIYKACSICLVLPAGLRRFPMKSEETEWIERAWTFQEVMVAPTVKVLYTEYSGSPPEIAVYNMHVEEYFKVQQQLYGDHRDGSQERRQQFVQALAKRHQYREPVSDHLERFRDVWEFVQWRISARPVDVVFSVMGLLGVTLDPGQFSKEDRLRATIAMAQAMLLKDDGQNTCIDIPMWSRLSRSYADTAREMGITTNEYISGIPTRVRLQDVEQELDPQPLGRRFAYIEKELHFGD</sequence>
<dbReference type="InterPro" id="IPR010730">
    <property type="entry name" value="HET"/>
</dbReference>
<feature type="domain" description="Heterokaryon incompatibility" evidence="2">
    <location>
        <begin position="545"/>
        <end position="641"/>
    </location>
</feature>
<dbReference type="PANTHER" id="PTHR24148">
    <property type="entry name" value="ANKYRIN REPEAT DOMAIN-CONTAINING PROTEIN 39 HOMOLOG-RELATED"/>
    <property type="match status" value="1"/>
</dbReference>
<feature type="domain" description="Phosphatidylglycerol lysyltransferase C-terminal" evidence="3">
    <location>
        <begin position="97"/>
        <end position="257"/>
    </location>
</feature>
<keyword evidence="5" id="KW-1185">Reference proteome</keyword>
<protein>
    <recommendedName>
        <fullName evidence="6">Heterokaryon incompatibility domain-containing protein</fullName>
    </recommendedName>
</protein>
<reference evidence="4 5" key="1">
    <citation type="submission" date="2024-01" db="EMBL/GenBank/DDBJ databases">
        <title>A draft genome for a cacao thread blight-causing isolate of Paramarasmius palmivorus.</title>
        <authorList>
            <person name="Baruah I.K."/>
            <person name="Bukari Y."/>
            <person name="Amoako-Attah I."/>
            <person name="Meinhardt L.W."/>
            <person name="Bailey B.A."/>
            <person name="Cohen S.P."/>
        </authorList>
    </citation>
    <scope>NUCLEOTIDE SEQUENCE [LARGE SCALE GENOMIC DNA]</scope>
    <source>
        <strain evidence="4 5">GH-12</strain>
    </source>
</reference>
<evidence type="ECO:0000313" key="4">
    <source>
        <dbReference type="EMBL" id="KAK7062733.1"/>
    </source>
</evidence>
<dbReference type="Proteomes" id="UP001383192">
    <property type="component" value="Unassembled WGS sequence"/>
</dbReference>